<dbReference type="GO" id="GO:0031514">
    <property type="term" value="C:motile cilium"/>
    <property type="evidence" value="ECO:0007669"/>
    <property type="project" value="InterPro"/>
</dbReference>
<protein>
    <submittedName>
        <fullName evidence="3">Paraflagellar rod protein 2C, putative</fullName>
    </submittedName>
</protein>
<dbReference type="AlphaFoldDB" id="A0A0S4J561"/>
<dbReference type="EMBL" id="CYKH01000977">
    <property type="protein sequence ID" value="CUG74949.1"/>
    <property type="molecule type" value="Genomic_DNA"/>
</dbReference>
<sequence>MSASVDKEALRKFYFSGGSNFTAFNKSAATRQSDTTGVASSSRGASPLLNASRNTNDTSAVHISQVDVSAIDDQPNVNESAKTATTGSSLNAIRTIAAASNKKPGSPPGVPPADAASAEYFQFLKQQQDIQRSHNKLEEVLAAWIGGRRDRQSDITKLRAHCAQVLDAIETTVDWKLKSKYDVQQLIRDCNMALQPTELLEDKPSQRLALDQISTHLQRIEKSHGTTIQFAPFRLNHEQALRRLHLISENLAEGNMDSTTLARITDTMLVQLENVCQLITLEDLVKDKEAVIERNTFSVEDLRTRRDAAVSDGEVHIAEKLCYNIIETLEHTLNEVVAKAEGLDQAINETIVVRNVSDQYHGKTADELNKLQTKCSKLRGRCLDDVKKMFALREKVEEVEAATATKVLKERETSDKYLTDNQQRLQVVFAKIEELEREAEVLERERHKELLKRLSEKDKDEHRRAEFSRFCNVVDTHLVPLERTVKNMDIMLASVEAMRELIDNTFGTLRDDLNQREKLLREVKLETHKEHVEVFRAALLELGEIIYRKERMVEETDKKIQQAHVQQELLAETFNPNAKKFGDIKKQLLQNRDDLEADVQELKERAAAGISQFTYSENALEDHGVSYVHPVTEQEHHTLAMRAKMMEFKAMLLGHHADHPVLHEIEHLKQEVHRSAAEISQANSATSGNIAKALPMIQAANRTRFRQ</sequence>
<dbReference type="PANTHER" id="PTHR34732:SF3">
    <property type="entry name" value="ROD PROTEIN, PUTATIVE-RELATED"/>
    <property type="match status" value="1"/>
</dbReference>
<keyword evidence="3" id="KW-0282">Flagellum</keyword>
<dbReference type="InterPro" id="IPR053120">
    <property type="entry name" value="PFR_Component"/>
</dbReference>
<dbReference type="InterPro" id="IPR007824">
    <property type="entry name" value="Flagellar_rod"/>
</dbReference>
<keyword evidence="3" id="KW-0969">Cilium</keyword>
<name>A0A0S4J561_BODSA</name>
<dbReference type="GO" id="GO:0005516">
    <property type="term" value="F:calmodulin binding"/>
    <property type="evidence" value="ECO:0007669"/>
    <property type="project" value="InterPro"/>
</dbReference>
<keyword evidence="1" id="KW-0175">Coiled coil</keyword>
<evidence type="ECO:0000256" key="2">
    <source>
        <dbReference type="SAM" id="MobiDB-lite"/>
    </source>
</evidence>
<evidence type="ECO:0000256" key="1">
    <source>
        <dbReference type="SAM" id="Coils"/>
    </source>
</evidence>
<dbReference type="OrthoDB" id="10578736at2759"/>
<dbReference type="PANTHER" id="PTHR34732">
    <property type="entry name" value="69 KDA PARAFLAGELLAR ROD PROTEIN-RELATED"/>
    <property type="match status" value="1"/>
</dbReference>
<keyword evidence="3" id="KW-0966">Cell projection</keyword>
<feature type="coiled-coil region" evidence="1">
    <location>
        <begin position="418"/>
        <end position="457"/>
    </location>
</feature>
<dbReference type="Pfam" id="PF05149">
    <property type="entry name" value="Flagellar_rod"/>
    <property type="match status" value="1"/>
</dbReference>
<proteinExistence type="predicted"/>
<feature type="region of interest" description="Disordered" evidence="2">
    <location>
        <begin position="18"/>
        <end position="57"/>
    </location>
</feature>
<dbReference type="VEuPathDB" id="TriTrypDB:BSAL_84595"/>
<gene>
    <name evidence="3" type="ORF">BSAL_84595</name>
</gene>
<keyword evidence="4" id="KW-1185">Reference proteome</keyword>
<reference evidence="4" key="1">
    <citation type="submission" date="2015-09" db="EMBL/GenBank/DDBJ databases">
        <authorList>
            <consortium name="Pathogen Informatics"/>
        </authorList>
    </citation>
    <scope>NUCLEOTIDE SEQUENCE [LARGE SCALE GENOMIC DNA]</scope>
    <source>
        <strain evidence="4">Lake Konstanz</strain>
    </source>
</reference>
<evidence type="ECO:0000313" key="3">
    <source>
        <dbReference type="EMBL" id="CUG74949.1"/>
    </source>
</evidence>
<accession>A0A0S4J561</accession>
<feature type="coiled-coil region" evidence="1">
    <location>
        <begin position="585"/>
        <end position="612"/>
    </location>
</feature>
<dbReference type="Proteomes" id="UP000051952">
    <property type="component" value="Unassembled WGS sequence"/>
</dbReference>
<evidence type="ECO:0000313" key="4">
    <source>
        <dbReference type="Proteomes" id="UP000051952"/>
    </source>
</evidence>
<organism evidence="3 4">
    <name type="scientific">Bodo saltans</name>
    <name type="common">Flagellated protozoan</name>
    <dbReference type="NCBI Taxonomy" id="75058"/>
    <lineage>
        <taxon>Eukaryota</taxon>
        <taxon>Discoba</taxon>
        <taxon>Euglenozoa</taxon>
        <taxon>Kinetoplastea</taxon>
        <taxon>Metakinetoplastina</taxon>
        <taxon>Eubodonida</taxon>
        <taxon>Bodonidae</taxon>
        <taxon>Bodo</taxon>
    </lineage>
</organism>